<dbReference type="InterPro" id="IPR037396">
    <property type="entry name" value="FMN_HAD"/>
</dbReference>
<evidence type="ECO:0000313" key="9">
    <source>
        <dbReference type="Proteomes" id="UP000192903"/>
    </source>
</evidence>
<feature type="binding site" evidence="6">
    <location>
        <position position="57"/>
    </location>
    <ligand>
        <name>glyoxylate</name>
        <dbReference type="ChEBI" id="CHEBI:36655"/>
    </ligand>
</feature>
<dbReference type="InterPro" id="IPR000262">
    <property type="entry name" value="FMN-dep_DH"/>
</dbReference>
<dbReference type="Gene3D" id="3.20.20.70">
    <property type="entry name" value="Aldolase class I"/>
    <property type="match status" value="1"/>
</dbReference>
<dbReference type="STRING" id="464029.SAMN02982989_5143"/>
<feature type="binding site" evidence="6">
    <location>
        <begin position="311"/>
        <end position="315"/>
    </location>
    <ligand>
        <name>FMN</name>
        <dbReference type="ChEBI" id="CHEBI:58210"/>
    </ligand>
</feature>
<evidence type="ECO:0000256" key="4">
    <source>
        <dbReference type="ARBA" id="ARBA00023002"/>
    </source>
</evidence>
<feature type="binding site" evidence="6">
    <location>
        <position position="283"/>
    </location>
    <ligand>
        <name>glyoxylate</name>
        <dbReference type="ChEBI" id="CHEBI:36655"/>
    </ligand>
</feature>
<dbReference type="SUPFAM" id="SSF51395">
    <property type="entry name" value="FMN-linked oxidoreductases"/>
    <property type="match status" value="1"/>
</dbReference>
<organism evidence="8 9">
    <name type="scientific">Xaviernesmea oryzae</name>
    <dbReference type="NCBI Taxonomy" id="464029"/>
    <lineage>
        <taxon>Bacteria</taxon>
        <taxon>Pseudomonadati</taxon>
        <taxon>Pseudomonadota</taxon>
        <taxon>Alphaproteobacteria</taxon>
        <taxon>Hyphomicrobiales</taxon>
        <taxon>Rhizobiaceae</taxon>
        <taxon>Rhizobium/Agrobacterium group</taxon>
        <taxon>Xaviernesmea</taxon>
    </lineage>
</organism>
<dbReference type="GO" id="GO:0010181">
    <property type="term" value="F:FMN binding"/>
    <property type="evidence" value="ECO:0007669"/>
    <property type="project" value="InterPro"/>
</dbReference>
<evidence type="ECO:0000259" key="7">
    <source>
        <dbReference type="PROSITE" id="PS51349"/>
    </source>
</evidence>
<feature type="binding site" evidence="6">
    <location>
        <position position="189"/>
    </location>
    <ligand>
        <name>FMN</name>
        <dbReference type="ChEBI" id="CHEBI:58210"/>
    </ligand>
</feature>
<keyword evidence="4" id="KW-0560">Oxidoreductase</keyword>
<name>A0A1X7D788_9HYPH</name>
<proteinExistence type="inferred from homology"/>
<sequence>MTGGLGLARLHFQDWRTDMTDKPNRIDDRYATSEKYTTLRGIYKDAQRRLSEIDWNYLSCGTGDEVTLRENTAVFDEIRFEVPLFAGIGNPDTRTKVLGFDLSFPAFIAPFGGGEAVFHPEGHLAIGRAAASVGIQQMVPVAAAHSLEDVAKASPVASVFQMTFVGDEGAVLDMMERAKAAGYKYICATYSPIRQWRERMMEDRFSIRGETGPSNFGPGKSDPAALTELLDFTQPRWTWAQAANVIKRAPLPCIVKGVSSVRDAKASLDAGAAGLYVSNYGGRTIDRTPPALETLPAIREAVGKDVPIVFDSGIRRGSDIAAAVALGADAVALGRIVAYGLAADGEYGVRRTLELLQREFWTTLGHLGCSTVAELSGGVIAPKR</sequence>
<reference evidence="9" key="1">
    <citation type="submission" date="2017-04" db="EMBL/GenBank/DDBJ databases">
        <authorList>
            <person name="Varghese N."/>
            <person name="Submissions S."/>
        </authorList>
    </citation>
    <scope>NUCLEOTIDE SEQUENCE [LARGE SCALE GENOMIC DNA]</scope>
    <source>
        <strain evidence="9">B4P</strain>
    </source>
</reference>
<feature type="binding site" evidence="6">
    <location>
        <begin position="110"/>
        <end position="112"/>
    </location>
    <ligand>
        <name>FMN</name>
        <dbReference type="ChEBI" id="CHEBI:58210"/>
    </ligand>
</feature>
<evidence type="ECO:0000256" key="3">
    <source>
        <dbReference type="ARBA" id="ARBA00022643"/>
    </source>
</evidence>
<gene>
    <name evidence="8" type="ORF">SAMN02982989_5143</name>
</gene>
<dbReference type="RefSeq" id="WP_234810868.1">
    <property type="nucleotide sequence ID" value="NZ_FXAF01000002.1"/>
</dbReference>
<dbReference type="Proteomes" id="UP000192903">
    <property type="component" value="Unassembled WGS sequence"/>
</dbReference>
<feature type="binding site" evidence="6">
    <location>
        <position position="161"/>
    </location>
    <ligand>
        <name>FMN</name>
        <dbReference type="ChEBI" id="CHEBI:58210"/>
    </ligand>
</feature>
<feature type="domain" description="FMN hydroxy acid dehydrogenase" evidence="7">
    <location>
        <begin position="31"/>
        <end position="384"/>
    </location>
</feature>
<comment type="cofactor">
    <cofactor evidence="1">
        <name>FMN</name>
        <dbReference type="ChEBI" id="CHEBI:58210"/>
    </cofactor>
</comment>
<evidence type="ECO:0000256" key="1">
    <source>
        <dbReference type="ARBA" id="ARBA00001917"/>
    </source>
</evidence>
<evidence type="ECO:0000256" key="6">
    <source>
        <dbReference type="PIRSR" id="PIRSR000138-2"/>
    </source>
</evidence>
<dbReference type="InterPro" id="IPR013785">
    <property type="entry name" value="Aldolase_TIM"/>
</dbReference>
<dbReference type="CDD" id="cd02809">
    <property type="entry name" value="alpha_hydroxyacid_oxid_FMN"/>
    <property type="match status" value="1"/>
</dbReference>
<evidence type="ECO:0000313" key="8">
    <source>
        <dbReference type="EMBL" id="SMF10236.1"/>
    </source>
</evidence>
<accession>A0A1X7D788</accession>
<keyword evidence="2 6" id="KW-0285">Flavoprotein</keyword>
<evidence type="ECO:0000256" key="2">
    <source>
        <dbReference type="ARBA" id="ARBA00022630"/>
    </source>
</evidence>
<dbReference type="PANTHER" id="PTHR10578">
    <property type="entry name" value="S -2-HYDROXY-ACID OXIDASE-RELATED"/>
    <property type="match status" value="1"/>
</dbReference>
<comment type="similarity">
    <text evidence="5">Belongs to the FMN-dependent alpha-hydroxy acid dehydrogenase family.</text>
</comment>
<feature type="binding site" evidence="6">
    <location>
        <begin position="334"/>
        <end position="335"/>
    </location>
    <ligand>
        <name>FMN</name>
        <dbReference type="ChEBI" id="CHEBI:58210"/>
    </ligand>
</feature>
<dbReference type="PROSITE" id="PS51349">
    <property type="entry name" value="FMN_HYDROXY_ACID_DH_2"/>
    <property type="match status" value="1"/>
</dbReference>
<dbReference type="EMBL" id="FXAF01000002">
    <property type="protein sequence ID" value="SMF10236.1"/>
    <property type="molecule type" value="Genomic_DNA"/>
</dbReference>
<feature type="binding site" evidence="6">
    <location>
        <position position="197"/>
    </location>
    <ligand>
        <name>glyoxylate</name>
        <dbReference type="ChEBI" id="CHEBI:36655"/>
    </ligand>
</feature>
<protein>
    <submittedName>
        <fullName evidence="8">4-hydroxymandelate oxidase</fullName>
    </submittedName>
</protein>
<evidence type="ECO:0000256" key="5">
    <source>
        <dbReference type="ARBA" id="ARBA00024042"/>
    </source>
</evidence>
<feature type="binding site" evidence="6">
    <location>
        <position position="256"/>
    </location>
    <ligand>
        <name>FMN</name>
        <dbReference type="ChEBI" id="CHEBI:58210"/>
    </ligand>
</feature>
<dbReference type="InterPro" id="IPR012133">
    <property type="entry name" value="Alpha-hydoxy_acid_DH_FMN"/>
</dbReference>
<dbReference type="AlphaFoldDB" id="A0A1X7D788"/>
<dbReference type="GO" id="GO:0016491">
    <property type="term" value="F:oxidoreductase activity"/>
    <property type="evidence" value="ECO:0007669"/>
    <property type="project" value="UniProtKB-KW"/>
</dbReference>
<keyword evidence="9" id="KW-1185">Reference proteome</keyword>
<keyword evidence="3 6" id="KW-0288">FMN</keyword>
<dbReference type="PANTHER" id="PTHR10578:SF107">
    <property type="entry name" value="2-HYDROXYACID OXIDASE 1"/>
    <property type="match status" value="1"/>
</dbReference>
<dbReference type="Pfam" id="PF01070">
    <property type="entry name" value="FMN_dh"/>
    <property type="match status" value="1"/>
</dbReference>
<dbReference type="PIRSF" id="PIRSF000138">
    <property type="entry name" value="Al-hdrx_acd_dh"/>
    <property type="match status" value="1"/>
</dbReference>
<feature type="binding site" evidence="6">
    <location>
        <position position="278"/>
    </location>
    <ligand>
        <name>FMN</name>
        <dbReference type="ChEBI" id="CHEBI:58210"/>
    </ligand>
</feature>